<dbReference type="EMBL" id="AE017143">
    <property type="protein sequence ID" value="AAP95708.1"/>
    <property type="molecule type" value="Genomic_DNA"/>
</dbReference>
<organism evidence="1 2">
    <name type="scientific">Haemophilus ducreyi (strain 35000HP / ATCC 700724)</name>
    <dbReference type="NCBI Taxonomy" id="233412"/>
    <lineage>
        <taxon>Bacteria</taxon>
        <taxon>Pseudomonadati</taxon>
        <taxon>Pseudomonadota</taxon>
        <taxon>Gammaproteobacteria</taxon>
        <taxon>Pasteurellales</taxon>
        <taxon>Pasteurellaceae</taxon>
        <taxon>Haemophilus</taxon>
    </lineage>
</organism>
<dbReference type="HOGENOM" id="CLU_3328514_0_0_6"/>
<name>Q7VMZ3_HAEDU</name>
<dbReference type="AlphaFoldDB" id="Q7VMZ3"/>
<evidence type="ECO:0000313" key="1">
    <source>
        <dbReference type="EMBL" id="AAP95708.1"/>
    </source>
</evidence>
<evidence type="ECO:0000313" key="2">
    <source>
        <dbReference type="Proteomes" id="UP000001022"/>
    </source>
</evidence>
<proteinExistence type="predicted"/>
<dbReference type="KEGG" id="hdu:HD_0809"/>
<accession>Q7VMZ3</accession>
<reference evidence="2" key="1">
    <citation type="submission" date="2003-06" db="EMBL/GenBank/DDBJ databases">
        <title>The complete genome sequence of Haemophilus ducreyi.</title>
        <authorList>
            <person name="Munson R.S. Jr."/>
            <person name="Ray W.C."/>
            <person name="Mahairas G."/>
            <person name="Sabo P."/>
            <person name="Mungur R."/>
            <person name="Johnson L."/>
            <person name="Nguyen D."/>
            <person name="Wang J."/>
            <person name="Forst C."/>
            <person name="Hood L."/>
        </authorList>
    </citation>
    <scope>NUCLEOTIDE SEQUENCE [LARGE SCALE GENOMIC DNA]</scope>
    <source>
        <strain evidence="2">35000HP / ATCC 700724</strain>
    </source>
</reference>
<gene>
    <name evidence="1" type="ordered locus">HD_0809</name>
</gene>
<dbReference type="STRING" id="233412.HD_0809"/>
<dbReference type="Proteomes" id="UP000001022">
    <property type="component" value="Chromosome"/>
</dbReference>
<sequence>MQAKKGLIVDVCFSVLNSNNVLIAANFYGKIAVYVEES</sequence>
<protein>
    <submittedName>
        <fullName evidence="1">Uncharacterized protein</fullName>
    </submittedName>
</protein>
<keyword evidence="2" id="KW-1185">Reference proteome</keyword>